<evidence type="ECO:0008006" key="2">
    <source>
        <dbReference type="Google" id="ProtNLM"/>
    </source>
</evidence>
<accession>X1DT38</accession>
<comment type="caution">
    <text evidence="1">The sequence shown here is derived from an EMBL/GenBank/DDBJ whole genome shotgun (WGS) entry which is preliminary data.</text>
</comment>
<proteinExistence type="predicted"/>
<feature type="non-terminal residue" evidence="1">
    <location>
        <position position="1"/>
    </location>
</feature>
<name>X1DT38_9ZZZZ</name>
<evidence type="ECO:0000313" key="1">
    <source>
        <dbReference type="EMBL" id="GAH24201.1"/>
    </source>
</evidence>
<dbReference type="EMBL" id="BARU01002106">
    <property type="protein sequence ID" value="GAH24201.1"/>
    <property type="molecule type" value="Genomic_DNA"/>
</dbReference>
<sequence length="54" mass="6304">FDFMLAMMRSEHRVYTLGEYIHLLEDTGFSITQILDISSPQDPTKIIVAKKFKK</sequence>
<reference evidence="1" key="1">
    <citation type="journal article" date="2014" name="Front. Microbiol.">
        <title>High frequency of phylogenetically diverse reductive dehalogenase-homologous genes in deep subseafloor sedimentary metagenomes.</title>
        <authorList>
            <person name="Kawai M."/>
            <person name="Futagami T."/>
            <person name="Toyoda A."/>
            <person name="Takaki Y."/>
            <person name="Nishi S."/>
            <person name="Hori S."/>
            <person name="Arai W."/>
            <person name="Tsubouchi T."/>
            <person name="Morono Y."/>
            <person name="Uchiyama I."/>
            <person name="Ito T."/>
            <person name="Fujiyama A."/>
            <person name="Inagaki F."/>
            <person name="Takami H."/>
        </authorList>
    </citation>
    <scope>NUCLEOTIDE SEQUENCE</scope>
    <source>
        <strain evidence="1">Expedition CK06-06</strain>
    </source>
</reference>
<organism evidence="1">
    <name type="scientific">marine sediment metagenome</name>
    <dbReference type="NCBI Taxonomy" id="412755"/>
    <lineage>
        <taxon>unclassified sequences</taxon>
        <taxon>metagenomes</taxon>
        <taxon>ecological metagenomes</taxon>
    </lineage>
</organism>
<protein>
    <recommendedName>
        <fullName evidence="2">O-methyltransferase domain-containing protein</fullName>
    </recommendedName>
</protein>
<dbReference type="AlphaFoldDB" id="X1DT38"/>
<gene>
    <name evidence="1" type="ORF">S03H2_05124</name>
</gene>